<dbReference type="EMBL" id="MFPX01000029">
    <property type="protein sequence ID" value="OGH65879.1"/>
    <property type="molecule type" value="Genomic_DNA"/>
</dbReference>
<organism evidence="1 2">
    <name type="scientific">Candidatus Magasanikbacteria bacterium RIFCSPHIGHO2_02_FULL_41_13</name>
    <dbReference type="NCBI Taxonomy" id="1798676"/>
    <lineage>
        <taxon>Bacteria</taxon>
        <taxon>Candidatus Magasanikiibacteriota</taxon>
    </lineage>
</organism>
<comment type="caution">
    <text evidence="1">The sequence shown here is derived from an EMBL/GenBank/DDBJ whole genome shotgun (WGS) entry which is preliminary data.</text>
</comment>
<sequence length="138" mass="16305">MLGSPVVSFQFLSKGSKMSDLNWFKFRVLVSNEVLRDYEALCVREYNDGLFLTSDVMLKRALAWQSTQPKSFHTLADLGELDFLWEHRDRFPYAAAEVCVLLTFIDNAVHYFRWDGERWIQARRKMNDVWVAERAYVL</sequence>
<accession>A0A1F6M2Q2</accession>
<dbReference type="AlphaFoldDB" id="A0A1F6M2Q2"/>
<protein>
    <submittedName>
        <fullName evidence="1">Uncharacterized protein</fullName>
    </submittedName>
</protein>
<dbReference type="Proteomes" id="UP000178742">
    <property type="component" value="Unassembled WGS sequence"/>
</dbReference>
<evidence type="ECO:0000313" key="2">
    <source>
        <dbReference type="Proteomes" id="UP000178742"/>
    </source>
</evidence>
<name>A0A1F6M2Q2_9BACT</name>
<gene>
    <name evidence="1" type="ORF">A3B90_03185</name>
</gene>
<evidence type="ECO:0000313" key="1">
    <source>
        <dbReference type="EMBL" id="OGH65879.1"/>
    </source>
</evidence>
<proteinExistence type="predicted"/>
<reference evidence="1 2" key="1">
    <citation type="journal article" date="2016" name="Nat. Commun.">
        <title>Thousands of microbial genomes shed light on interconnected biogeochemical processes in an aquifer system.</title>
        <authorList>
            <person name="Anantharaman K."/>
            <person name="Brown C.T."/>
            <person name="Hug L.A."/>
            <person name="Sharon I."/>
            <person name="Castelle C.J."/>
            <person name="Probst A.J."/>
            <person name="Thomas B.C."/>
            <person name="Singh A."/>
            <person name="Wilkins M.J."/>
            <person name="Karaoz U."/>
            <person name="Brodie E.L."/>
            <person name="Williams K.H."/>
            <person name="Hubbard S.S."/>
            <person name="Banfield J.F."/>
        </authorList>
    </citation>
    <scope>NUCLEOTIDE SEQUENCE [LARGE SCALE GENOMIC DNA]</scope>
</reference>